<protein>
    <submittedName>
        <fullName evidence="1">Uncharacterized protein</fullName>
    </submittedName>
</protein>
<name>A0ABN8S3P0_9CNID</name>
<feature type="non-terminal residue" evidence="1">
    <location>
        <position position="1"/>
    </location>
</feature>
<comment type="caution">
    <text evidence="1">The sequence shown here is derived from an EMBL/GenBank/DDBJ whole genome shotgun (WGS) entry which is preliminary data.</text>
</comment>
<accession>A0ABN8S3P0</accession>
<gene>
    <name evidence="1" type="ORF">PLOB_00034210</name>
</gene>
<evidence type="ECO:0000313" key="1">
    <source>
        <dbReference type="EMBL" id="CAH3186178.1"/>
    </source>
</evidence>
<proteinExistence type="predicted"/>
<keyword evidence="2" id="KW-1185">Reference proteome</keyword>
<reference evidence="1 2" key="1">
    <citation type="submission" date="2022-05" db="EMBL/GenBank/DDBJ databases">
        <authorList>
            <consortium name="Genoscope - CEA"/>
            <person name="William W."/>
        </authorList>
    </citation>
    <scope>NUCLEOTIDE SEQUENCE [LARGE SCALE GENOMIC DNA]</scope>
</reference>
<organism evidence="1 2">
    <name type="scientific">Porites lobata</name>
    <dbReference type="NCBI Taxonomy" id="104759"/>
    <lineage>
        <taxon>Eukaryota</taxon>
        <taxon>Metazoa</taxon>
        <taxon>Cnidaria</taxon>
        <taxon>Anthozoa</taxon>
        <taxon>Hexacorallia</taxon>
        <taxon>Scleractinia</taxon>
        <taxon>Fungiina</taxon>
        <taxon>Poritidae</taxon>
        <taxon>Porites</taxon>
    </lineage>
</organism>
<dbReference type="Proteomes" id="UP001159405">
    <property type="component" value="Unassembled WGS sequence"/>
</dbReference>
<sequence>SKKFSWRQKSPIIQRRLDYWLISDLLQDDVAKVDIVTAIRTDHHAITLEIDSLNNQQRGPSFWKFNNSLLDDAFFVERLRENFPKWIEEINFCDDLRIKWDWMKYKIRGESISYSKLKAKERRNRIQTIENRLKICEEKIAESPTQENLANLESVKTEYEQEYDYIVRGSIIRS</sequence>
<dbReference type="EMBL" id="CALNXK010000465">
    <property type="protein sequence ID" value="CAH3186178.1"/>
    <property type="molecule type" value="Genomic_DNA"/>
</dbReference>
<evidence type="ECO:0000313" key="2">
    <source>
        <dbReference type="Proteomes" id="UP001159405"/>
    </source>
</evidence>
<feature type="non-terminal residue" evidence="1">
    <location>
        <position position="174"/>
    </location>
</feature>